<evidence type="ECO:0008006" key="4">
    <source>
        <dbReference type="Google" id="ProtNLM"/>
    </source>
</evidence>
<reference evidence="2 3" key="1">
    <citation type="submission" date="2019-07" db="EMBL/GenBank/DDBJ databases">
        <title>Hymenobacter sp. straun FUR1 Genome sequencing and assembly.</title>
        <authorList>
            <person name="Chhetri G."/>
        </authorList>
    </citation>
    <scope>NUCLEOTIDE SEQUENCE [LARGE SCALE GENOMIC DNA]</scope>
    <source>
        <strain evidence="2 3">Fur1</strain>
    </source>
</reference>
<dbReference type="PROSITE" id="PS51257">
    <property type="entry name" value="PROKAR_LIPOPROTEIN"/>
    <property type="match status" value="1"/>
</dbReference>
<organism evidence="2 3">
    <name type="scientific">Hymenobacter setariae</name>
    <dbReference type="NCBI Taxonomy" id="2594794"/>
    <lineage>
        <taxon>Bacteria</taxon>
        <taxon>Pseudomonadati</taxon>
        <taxon>Bacteroidota</taxon>
        <taxon>Cytophagia</taxon>
        <taxon>Cytophagales</taxon>
        <taxon>Hymenobacteraceae</taxon>
        <taxon>Hymenobacter</taxon>
    </lineage>
</organism>
<dbReference type="Proteomes" id="UP000317624">
    <property type="component" value="Unassembled WGS sequence"/>
</dbReference>
<name>A0A558BMT9_9BACT</name>
<dbReference type="AlphaFoldDB" id="A0A558BMT9"/>
<dbReference type="InterPro" id="IPR011050">
    <property type="entry name" value="Pectin_lyase_fold/virulence"/>
</dbReference>
<dbReference type="OrthoDB" id="185849at2"/>
<evidence type="ECO:0000313" key="2">
    <source>
        <dbReference type="EMBL" id="TVT37828.1"/>
    </source>
</evidence>
<accession>A0A558BMT9</accession>
<protein>
    <recommendedName>
        <fullName evidence="4">Right handed beta helix domain-containing protein</fullName>
    </recommendedName>
</protein>
<dbReference type="SUPFAM" id="SSF51126">
    <property type="entry name" value="Pectin lyase-like"/>
    <property type="match status" value="1"/>
</dbReference>
<evidence type="ECO:0000313" key="3">
    <source>
        <dbReference type="Proteomes" id="UP000317624"/>
    </source>
</evidence>
<feature type="signal peptide" evidence="1">
    <location>
        <begin position="1"/>
        <end position="23"/>
    </location>
</feature>
<comment type="caution">
    <text evidence="2">The sequence shown here is derived from an EMBL/GenBank/DDBJ whole genome shotgun (WGS) entry which is preliminary data.</text>
</comment>
<keyword evidence="1" id="KW-0732">Signal</keyword>
<sequence length="399" mass="42785">MTATTRITGWLWLAWASAAHGLAACTHHHLGGEAALVITHGGTYSGTYRSAFSGVACVRVATTEPVVLEGCTLTGPGNLIEAGEGADLTVRNCRGQGLPPTADQLAPGRFLDVYRPSRLVVEHNALTQTSGIVVNRWSGSSPTGPTLVVRYNRVRNIDGRWRDGKGSTRSSFLILNTVQHLPRVDIAFNEVINAPDQSLVEDNINLYNSSGTAQSPLHVHNNFVQGAYPFPATADKFTGTGLTSDGDAKTAEEAAAFIEADHNQFVATGNAAMNLAAGHDIYYHHNRAVTSGTLPGGQRFRAGHAALGVFNYYHQPPSVFFNHRVEQNTVGYVSWGGHAPGPDRQDLSDGACAPCTCTVHLPGPITPGTEAREWQSWQQKLRQKDVVVGPLPLKKTARP</sequence>
<evidence type="ECO:0000256" key="1">
    <source>
        <dbReference type="SAM" id="SignalP"/>
    </source>
</evidence>
<dbReference type="RefSeq" id="WP_144852184.1">
    <property type="nucleotide sequence ID" value="NZ_VMRJ01000006.1"/>
</dbReference>
<gene>
    <name evidence="2" type="ORF">FNT36_21940</name>
</gene>
<proteinExistence type="predicted"/>
<dbReference type="EMBL" id="VMRJ01000006">
    <property type="protein sequence ID" value="TVT37828.1"/>
    <property type="molecule type" value="Genomic_DNA"/>
</dbReference>
<keyword evidence="3" id="KW-1185">Reference proteome</keyword>
<feature type="chain" id="PRO_5035273754" description="Right handed beta helix domain-containing protein" evidence="1">
    <location>
        <begin position="24"/>
        <end position="399"/>
    </location>
</feature>